<evidence type="ECO:0000256" key="11">
    <source>
        <dbReference type="SAM" id="Phobius"/>
    </source>
</evidence>
<dbReference type="Gene3D" id="2.30.42.10">
    <property type="match status" value="1"/>
</dbReference>
<dbReference type="Pfam" id="PF02163">
    <property type="entry name" value="Peptidase_M50"/>
    <property type="match status" value="1"/>
</dbReference>
<comment type="caution">
    <text evidence="13">The sequence shown here is derived from an EMBL/GenBank/DDBJ whole genome shotgun (WGS) entry which is preliminary data.</text>
</comment>
<dbReference type="EMBL" id="ACGK02000001">
    <property type="protein sequence ID" value="EGF23803.1"/>
    <property type="molecule type" value="Genomic_DNA"/>
</dbReference>
<comment type="similarity">
    <text evidence="3">Belongs to the peptidase M50B family.</text>
</comment>
<dbReference type="InterPro" id="IPR036034">
    <property type="entry name" value="PDZ_sf"/>
</dbReference>
<evidence type="ECO:0000256" key="6">
    <source>
        <dbReference type="ARBA" id="ARBA00022801"/>
    </source>
</evidence>
<organism evidence="13 14">
    <name type="scientific">Fannyhessea vaginae DSM 15829</name>
    <dbReference type="NCBI Taxonomy" id="525256"/>
    <lineage>
        <taxon>Bacteria</taxon>
        <taxon>Bacillati</taxon>
        <taxon>Actinomycetota</taxon>
        <taxon>Coriobacteriia</taxon>
        <taxon>Coriobacteriales</taxon>
        <taxon>Atopobiaceae</taxon>
        <taxon>Fannyhessea</taxon>
    </lineage>
</organism>
<keyword evidence="8 11" id="KW-1133">Transmembrane helix</keyword>
<comment type="cofactor">
    <cofactor evidence="1">
        <name>Zn(2+)</name>
        <dbReference type="ChEBI" id="CHEBI:29105"/>
    </cofactor>
</comment>
<dbReference type="SUPFAM" id="SSF50156">
    <property type="entry name" value="PDZ domain-like"/>
    <property type="match status" value="1"/>
</dbReference>
<keyword evidence="9 13" id="KW-0482">Metalloprotease</keyword>
<keyword evidence="5 11" id="KW-0812">Transmembrane</keyword>
<keyword evidence="6" id="KW-0378">Hydrolase</keyword>
<evidence type="ECO:0000256" key="5">
    <source>
        <dbReference type="ARBA" id="ARBA00022692"/>
    </source>
</evidence>
<evidence type="ECO:0000259" key="12">
    <source>
        <dbReference type="Pfam" id="PF02163"/>
    </source>
</evidence>
<dbReference type="GeneID" id="93210354"/>
<keyword evidence="7" id="KW-0862">Zinc</keyword>
<evidence type="ECO:0000313" key="13">
    <source>
        <dbReference type="EMBL" id="EGF23803.1"/>
    </source>
</evidence>
<dbReference type="InterPro" id="IPR008915">
    <property type="entry name" value="Peptidase_M50"/>
</dbReference>
<feature type="transmembrane region" description="Helical" evidence="11">
    <location>
        <begin position="203"/>
        <end position="228"/>
    </location>
</feature>
<dbReference type="GO" id="GO:0004222">
    <property type="term" value="F:metalloendopeptidase activity"/>
    <property type="evidence" value="ECO:0007669"/>
    <property type="project" value="InterPro"/>
</dbReference>
<dbReference type="PANTHER" id="PTHR42837:SF2">
    <property type="entry name" value="MEMBRANE METALLOPROTEASE ARASP2, CHLOROPLASTIC-RELATED"/>
    <property type="match status" value="1"/>
</dbReference>
<evidence type="ECO:0000256" key="4">
    <source>
        <dbReference type="ARBA" id="ARBA00022670"/>
    </source>
</evidence>
<evidence type="ECO:0000256" key="10">
    <source>
        <dbReference type="ARBA" id="ARBA00023136"/>
    </source>
</evidence>
<sequence>MTLVLQIILPIFWGAVVLSFLVAIHEAGHFIAARLFGMRVTEFFIGMPCKYKWSYKLKRWGTEIGITPLLLGGYTRICGMAHVDDELLEQCLTFVYTQGRTTAGACAEALGCSTVYAHELLAVLADWASIQKVTSDSGDSEQNIIYTTVARDDQMLTLFDTGHHFLPEKVKPAGSAYMLSDPHQFFLDEKARTYTGKSFIKRFIALAAGPCVNIVFAFVVLVATLSLAGVTTTVDSNVLGSVEANSLAQNAGLSTGDKIVALDGEFVHSWSDIVRVLSDKMKDRATFEMKYVHDEQQFSSTVDFSHLEPHELFGIHAQTKVVYPSIGQSLQFATSYTVQVTQFVCRLIMPQYAVQTVQQSSSVVGISTMAARAAEEGAQQFFMLAAMISMSLGCMNLLPIPPLDGGKALFEIIGVVIRKPVPLKIQTFVTYIGIALFLLLFVFALRNDIAALIQG</sequence>
<evidence type="ECO:0000313" key="14">
    <source>
        <dbReference type="Proteomes" id="UP000005947"/>
    </source>
</evidence>
<proteinExistence type="inferred from homology"/>
<dbReference type="InterPro" id="IPR004387">
    <property type="entry name" value="Pept_M50_Zn"/>
</dbReference>
<evidence type="ECO:0000256" key="3">
    <source>
        <dbReference type="ARBA" id="ARBA00007931"/>
    </source>
</evidence>
<evidence type="ECO:0000256" key="9">
    <source>
        <dbReference type="ARBA" id="ARBA00023049"/>
    </source>
</evidence>
<dbReference type="eggNOG" id="COG0750">
    <property type="taxonomic scope" value="Bacteria"/>
</dbReference>
<comment type="subcellular location">
    <subcellularLocation>
        <location evidence="2">Membrane</location>
        <topology evidence="2">Multi-pass membrane protein</topology>
    </subcellularLocation>
</comment>
<feature type="domain" description="Peptidase M50" evidence="12">
    <location>
        <begin position="14"/>
        <end position="440"/>
    </location>
</feature>
<protein>
    <submittedName>
        <fullName evidence="13">Putative RIP metalloprotease RseP</fullName>
    </submittedName>
</protein>
<dbReference type="GO" id="GO:0016020">
    <property type="term" value="C:membrane"/>
    <property type="evidence" value="ECO:0007669"/>
    <property type="project" value="UniProtKB-SubCell"/>
</dbReference>
<dbReference type="CDD" id="cd05709">
    <property type="entry name" value="S2P-M50"/>
    <property type="match status" value="1"/>
</dbReference>
<feature type="transmembrane region" description="Helical" evidence="11">
    <location>
        <begin position="428"/>
        <end position="445"/>
    </location>
</feature>
<reference evidence="13 14" key="1">
    <citation type="submission" date="2011-02" db="EMBL/GenBank/DDBJ databases">
        <authorList>
            <person name="Muzny D."/>
            <person name="Qin X."/>
            <person name="Buhay C."/>
            <person name="Dugan-Rocha S."/>
            <person name="Ding Y."/>
            <person name="Chen G."/>
            <person name="Hawes A."/>
            <person name="Holder M."/>
            <person name="Jhangiani S."/>
            <person name="Johnson A."/>
            <person name="Khan Z."/>
            <person name="Li Z."/>
            <person name="Liu W."/>
            <person name="Liu X."/>
            <person name="Perez L."/>
            <person name="Shen H."/>
            <person name="Wang Q."/>
            <person name="Watt J."/>
            <person name="Xi L."/>
            <person name="Xin Y."/>
            <person name="Zhou J."/>
            <person name="Deng J."/>
            <person name="Jiang H."/>
            <person name="Liu Y."/>
            <person name="Qu J."/>
            <person name="Song X.-Z."/>
            <person name="Zhang L."/>
            <person name="Villasana D."/>
            <person name="Johnson A."/>
            <person name="Liu J."/>
            <person name="Liyanage D."/>
            <person name="Lorensuhewa L."/>
            <person name="Robinson T."/>
            <person name="Song A."/>
            <person name="Song B.-B."/>
            <person name="Dinh H."/>
            <person name="Thornton R."/>
            <person name="Coyle M."/>
            <person name="Francisco L."/>
            <person name="Jackson L."/>
            <person name="Javaid M."/>
            <person name="Korchina V."/>
            <person name="Kovar C."/>
            <person name="Mata R."/>
            <person name="Mathew T."/>
            <person name="Ngo R."/>
            <person name="Nguyen L."/>
            <person name="Nguyen N."/>
            <person name="Okwuonu G."/>
            <person name="Ongeri F."/>
            <person name="Pham C."/>
            <person name="Simmons D."/>
            <person name="Wilczek-Boney K."/>
            <person name="Hale W."/>
            <person name="Jakkamsetti A."/>
            <person name="Pham P."/>
            <person name="Ruth R."/>
            <person name="San Lucas F."/>
            <person name="Warren J."/>
            <person name="Zhang J."/>
            <person name="Zhao Z."/>
            <person name="Zhou C."/>
            <person name="Zhu D."/>
            <person name="Lee S."/>
            <person name="Bess C."/>
            <person name="Blankenburg K."/>
            <person name="Forbes L."/>
            <person name="Fu Q."/>
            <person name="Gubbala S."/>
            <person name="Hirani K."/>
            <person name="Jayaseelan J.C."/>
            <person name="Lara F."/>
            <person name="Munidasa M."/>
            <person name="Palculict T."/>
            <person name="Patil S."/>
            <person name="Pu L.-L."/>
            <person name="Saada N."/>
            <person name="Tang L."/>
            <person name="Weissenberger G."/>
            <person name="Zhu Y."/>
            <person name="Hemphill L."/>
            <person name="Shang Y."/>
            <person name="Youmans B."/>
            <person name="Ayvaz T."/>
            <person name="Ross M."/>
            <person name="Santibanez J."/>
            <person name="Aqrawi P."/>
            <person name="Gross S."/>
            <person name="Joshi V."/>
            <person name="Fowler G."/>
            <person name="Nazareth L."/>
            <person name="Reid J."/>
            <person name="Worley K."/>
            <person name="Petrosino J."/>
            <person name="Highlander S."/>
            <person name="Gibbs R."/>
        </authorList>
    </citation>
    <scope>NUCLEOTIDE SEQUENCE [LARGE SCALE GENOMIC DNA]</scope>
    <source>
        <strain evidence="13 14">DSM 15829</strain>
    </source>
</reference>
<dbReference type="PANTHER" id="PTHR42837">
    <property type="entry name" value="REGULATOR OF SIGMA-E PROTEASE RSEP"/>
    <property type="match status" value="1"/>
</dbReference>
<evidence type="ECO:0000256" key="8">
    <source>
        <dbReference type="ARBA" id="ARBA00022989"/>
    </source>
</evidence>
<dbReference type="GO" id="GO:0006508">
    <property type="term" value="P:proteolysis"/>
    <property type="evidence" value="ECO:0007669"/>
    <property type="project" value="UniProtKB-KW"/>
</dbReference>
<gene>
    <name evidence="13" type="ORF">HMPREF0091_10750</name>
</gene>
<keyword evidence="4 13" id="KW-0645">Protease</keyword>
<dbReference type="Proteomes" id="UP000005947">
    <property type="component" value="Unassembled WGS sequence"/>
</dbReference>
<accession>F1T537</accession>
<dbReference type="AlphaFoldDB" id="F1T537"/>
<feature type="transmembrane region" description="Helical" evidence="11">
    <location>
        <begin position="7"/>
        <end position="25"/>
    </location>
</feature>
<dbReference type="RefSeq" id="WP_006302932.1">
    <property type="nucleotide sequence ID" value="NZ_ACGK02000001.1"/>
</dbReference>
<evidence type="ECO:0000256" key="2">
    <source>
        <dbReference type="ARBA" id="ARBA00004141"/>
    </source>
</evidence>
<dbReference type="OrthoDB" id="9782003at2"/>
<name>F1T537_9ACTN</name>
<keyword evidence="14" id="KW-1185">Reference proteome</keyword>
<evidence type="ECO:0000256" key="1">
    <source>
        <dbReference type="ARBA" id="ARBA00001947"/>
    </source>
</evidence>
<keyword evidence="10 11" id="KW-0472">Membrane</keyword>
<evidence type="ECO:0000256" key="7">
    <source>
        <dbReference type="ARBA" id="ARBA00022833"/>
    </source>
</evidence>